<dbReference type="Proteomes" id="UP000269801">
    <property type="component" value="Unassembled WGS sequence"/>
</dbReference>
<dbReference type="PRINTS" id="PR00161">
    <property type="entry name" value="NIHGNASECYTB"/>
</dbReference>
<dbReference type="InterPro" id="IPR016174">
    <property type="entry name" value="Di-haem_cyt_TM"/>
</dbReference>
<dbReference type="PANTHER" id="PTHR30485:SF1">
    <property type="entry name" value="CYTOCHROME YDHU-RELATED"/>
    <property type="match status" value="1"/>
</dbReference>
<comment type="caution">
    <text evidence="14">The sequence shown here is derived from an EMBL/GenBank/DDBJ whole genome shotgun (WGS) entry which is preliminary data.</text>
</comment>
<keyword evidence="11 12" id="KW-0472">Membrane</keyword>
<keyword evidence="8" id="KW-0249">Electron transport</keyword>
<evidence type="ECO:0000256" key="12">
    <source>
        <dbReference type="SAM" id="Phobius"/>
    </source>
</evidence>
<evidence type="ECO:0000313" key="17">
    <source>
        <dbReference type="Proteomes" id="UP000278180"/>
    </source>
</evidence>
<dbReference type="Gene3D" id="1.20.950.20">
    <property type="entry name" value="Transmembrane di-heme cytochromes, Chain C"/>
    <property type="match status" value="1"/>
</dbReference>
<dbReference type="GO" id="GO:0020037">
    <property type="term" value="F:heme binding"/>
    <property type="evidence" value="ECO:0007669"/>
    <property type="project" value="TreeGrafter"/>
</dbReference>
<feature type="transmembrane region" description="Helical" evidence="12">
    <location>
        <begin position="161"/>
        <end position="184"/>
    </location>
</feature>
<evidence type="ECO:0000256" key="1">
    <source>
        <dbReference type="ARBA" id="ARBA00004651"/>
    </source>
</evidence>
<evidence type="ECO:0000256" key="8">
    <source>
        <dbReference type="ARBA" id="ARBA00022982"/>
    </source>
</evidence>
<evidence type="ECO:0000256" key="5">
    <source>
        <dbReference type="ARBA" id="ARBA00022617"/>
    </source>
</evidence>
<dbReference type="RefSeq" id="WP_057453345.1">
    <property type="nucleotide sequence ID" value="NZ_RBTE01000539.1"/>
</dbReference>
<evidence type="ECO:0000313" key="15">
    <source>
        <dbReference type="EMBL" id="RMT19372.1"/>
    </source>
</evidence>
<feature type="transmembrane region" description="Helical" evidence="12">
    <location>
        <begin position="121"/>
        <end position="141"/>
    </location>
</feature>
<dbReference type="GO" id="GO:0005506">
    <property type="term" value="F:iron ion binding"/>
    <property type="evidence" value="ECO:0007669"/>
    <property type="project" value="InterPro"/>
</dbReference>
<organism evidence="14 16">
    <name type="scientific">Pseudomonas savastanoi</name>
    <name type="common">Pseudomonas syringae pv. savastanoi</name>
    <dbReference type="NCBI Taxonomy" id="29438"/>
    <lineage>
        <taxon>Bacteria</taxon>
        <taxon>Pseudomonadati</taxon>
        <taxon>Pseudomonadota</taxon>
        <taxon>Gammaproteobacteria</taxon>
        <taxon>Pseudomonadales</taxon>
        <taxon>Pseudomonadaceae</taxon>
        <taxon>Pseudomonas</taxon>
    </lineage>
</organism>
<dbReference type="SUPFAM" id="SSF81342">
    <property type="entry name" value="Transmembrane di-heme cytochromes"/>
    <property type="match status" value="1"/>
</dbReference>
<evidence type="ECO:0000313" key="16">
    <source>
        <dbReference type="Proteomes" id="UP000269801"/>
    </source>
</evidence>
<feature type="domain" description="Cytochrome b561 bacterial/Ni-hydrogenase" evidence="13">
    <location>
        <begin position="7"/>
        <end position="194"/>
    </location>
</feature>
<name>A0A3M5BQY5_PSESS</name>
<dbReference type="InterPro" id="IPR011577">
    <property type="entry name" value="Cyt_b561_bac/Ni-Hgenase"/>
</dbReference>
<evidence type="ECO:0000256" key="6">
    <source>
        <dbReference type="ARBA" id="ARBA00022692"/>
    </source>
</evidence>
<keyword evidence="5" id="KW-0349">Heme</keyword>
<feature type="transmembrane region" description="Helical" evidence="12">
    <location>
        <begin position="12"/>
        <end position="33"/>
    </location>
</feature>
<dbReference type="EMBL" id="RBTE01000539">
    <property type="protein sequence ID" value="RMT19372.1"/>
    <property type="molecule type" value="Genomic_DNA"/>
</dbReference>
<dbReference type="AlphaFoldDB" id="A0A3M5BQY5"/>
<feature type="transmembrane region" description="Helical" evidence="12">
    <location>
        <begin position="53"/>
        <end position="77"/>
    </location>
</feature>
<keyword evidence="6 12" id="KW-0812">Transmembrane</keyword>
<keyword evidence="3" id="KW-0813">Transport</keyword>
<comment type="subcellular location">
    <subcellularLocation>
        <location evidence="1">Cell membrane</location>
        <topology evidence="1">Multi-pass membrane protein</topology>
    </subcellularLocation>
</comment>
<keyword evidence="9 12" id="KW-1133">Transmembrane helix</keyword>
<gene>
    <name evidence="15" type="ORF">ALP51_01341</name>
    <name evidence="14" type="ORF">ALP70_01386</name>
</gene>
<sequence>MKTRPIHPWPVRLTHWVNAVGMVCMFMSGWSIYNASPLMPFTFPKFLTLGGWLGGSIAWHFAVMWLLVINGLLYVLYGVFSRHFKRDLLPVRPSEVKRDMSDALHFRLAHVKGRYNAVQRLMYWLVLIMGVLVVVSGLAIWKPVQFQGLVALLGGFDFARWVHFGAMTAIGAFVVVHLVLVVLVPSTLLPMITGGRQPNEDGTAQP</sequence>
<evidence type="ECO:0000256" key="3">
    <source>
        <dbReference type="ARBA" id="ARBA00022448"/>
    </source>
</evidence>
<evidence type="ECO:0000313" key="14">
    <source>
        <dbReference type="EMBL" id="RMS27017.1"/>
    </source>
</evidence>
<dbReference type="GO" id="GO:0022904">
    <property type="term" value="P:respiratory electron transport chain"/>
    <property type="evidence" value="ECO:0007669"/>
    <property type="project" value="InterPro"/>
</dbReference>
<evidence type="ECO:0000256" key="2">
    <source>
        <dbReference type="ARBA" id="ARBA00008622"/>
    </source>
</evidence>
<evidence type="ECO:0000256" key="9">
    <source>
        <dbReference type="ARBA" id="ARBA00022989"/>
    </source>
</evidence>
<evidence type="ECO:0000256" key="7">
    <source>
        <dbReference type="ARBA" id="ARBA00022723"/>
    </source>
</evidence>
<dbReference type="InterPro" id="IPR000516">
    <property type="entry name" value="Ni-dep_Hydgase_cyt-B"/>
</dbReference>
<accession>A0A3M5BQY5</accession>
<evidence type="ECO:0000259" key="13">
    <source>
        <dbReference type="Pfam" id="PF01292"/>
    </source>
</evidence>
<dbReference type="InterPro" id="IPR051542">
    <property type="entry name" value="Hydrogenase_cytochrome"/>
</dbReference>
<keyword evidence="10" id="KW-0408">Iron</keyword>
<protein>
    <submittedName>
        <fullName evidence="14">HupC/HyaC/HydC protein</fullName>
    </submittedName>
</protein>
<dbReference type="EMBL" id="RBSL01000218">
    <property type="protein sequence ID" value="RMS27017.1"/>
    <property type="molecule type" value="Genomic_DNA"/>
</dbReference>
<dbReference type="Proteomes" id="UP000278180">
    <property type="component" value="Unassembled WGS sequence"/>
</dbReference>
<evidence type="ECO:0000256" key="4">
    <source>
        <dbReference type="ARBA" id="ARBA00022475"/>
    </source>
</evidence>
<dbReference type="Pfam" id="PF01292">
    <property type="entry name" value="Ni_hydr_CYTB"/>
    <property type="match status" value="1"/>
</dbReference>
<dbReference type="GO" id="GO:0009055">
    <property type="term" value="F:electron transfer activity"/>
    <property type="evidence" value="ECO:0007669"/>
    <property type="project" value="InterPro"/>
</dbReference>
<reference evidence="16 17" key="1">
    <citation type="submission" date="2018-08" db="EMBL/GenBank/DDBJ databases">
        <title>Recombination of ecologically and evolutionarily significant loci maintains genetic cohesion in the Pseudomonas syringae species complex.</title>
        <authorList>
            <person name="Dillon M."/>
            <person name="Thakur S."/>
            <person name="Almeida R.N.D."/>
            <person name="Weir B.S."/>
            <person name="Guttman D.S."/>
        </authorList>
    </citation>
    <scope>NUCLEOTIDE SEQUENCE [LARGE SCALE GENOMIC DNA]</scope>
    <source>
        <strain evidence="15 17">ICMP 13684</strain>
        <strain evidence="14 16">ICMP 13685</strain>
    </source>
</reference>
<keyword evidence="4" id="KW-1003">Cell membrane</keyword>
<comment type="similarity">
    <text evidence="2">Belongs to the HupC/HyaC/HydC family.</text>
</comment>
<keyword evidence="7" id="KW-0479">Metal-binding</keyword>
<evidence type="ECO:0000256" key="10">
    <source>
        <dbReference type="ARBA" id="ARBA00023004"/>
    </source>
</evidence>
<evidence type="ECO:0000256" key="11">
    <source>
        <dbReference type="ARBA" id="ARBA00023136"/>
    </source>
</evidence>
<dbReference type="PANTHER" id="PTHR30485">
    <property type="entry name" value="NI/FE-HYDROGENASE 1 B-TYPE CYTOCHROME SUBUNIT"/>
    <property type="match status" value="1"/>
</dbReference>
<proteinExistence type="inferred from homology"/>
<dbReference type="GO" id="GO:0005886">
    <property type="term" value="C:plasma membrane"/>
    <property type="evidence" value="ECO:0007669"/>
    <property type="project" value="UniProtKB-SubCell"/>
</dbReference>